<feature type="compositionally biased region" description="Basic and acidic residues" evidence="7">
    <location>
        <begin position="929"/>
        <end position="948"/>
    </location>
</feature>
<evidence type="ECO:0000256" key="2">
    <source>
        <dbReference type="ARBA" id="ARBA00010658"/>
    </source>
</evidence>
<dbReference type="Gene3D" id="2.120.10.30">
    <property type="entry name" value="TolB, C-terminal domain"/>
    <property type="match status" value="1"/>
</dbReference>
<keyword evidence="5" id="KW-1015">Disulfide bond</keyword>
<dbReference type="Pfam" id="PF07995">
    <property type="entry name" value="GSDH"/>
    <property type="match status" value="1"/>
</dbReference>
<dbReference type="PANTHER" id="PTHR19328">
    <property type="entry name" value="HEDGEHOG-INTERACTING PROTEIN"/>
    <property type="match status" value="1"/>
</dbReference>
<evidence type="ECO:0000256" key="3">
    <source>
        <dbReference type="ARBA" id="ARBA00022525"/>
    </source>
</evidence>
<evidence type="ECO:0000259" key="9">
    <source>
        <dbReference type="Pfam" id="PF07995"/>
    </source>
</evidence>
<comment type="similarity">
    <text evidence="2">Belongs to the HHIP family.</text>
</comment>
<evidence type="ECO:0000256" key="6">
    <source>
        <dbReference type="ARBA" id="ARBA00023180"/>
    </source>
</evidence>
<sequence length="1004" mass="113507">MDSFLEQQQRQEEAVAGRSRSGPGAAAGSALQPPLPSLQPLPLQPASSHEHKLNFRKSKEACLSYIQDAMLQKQWKRAAEFLTFYVESLEKDYSREHVRPSEVCLEHVFHLLCNGQIDEAYQNLSLAESWRYGEQTAIQDREMKLIQAYRGLLDYYSWSKQKNILLEHGVDGFADLSVEQEMHSCFRKAAMNLKEIIKIPGVWDLFVKCYVDMLEFYGDPNEARQVLNEYAYNSRFPANPNAHVYLYQFLKRQGESKKSLISALKILHDIVPSHKLMIEFNTMLQKSSSLLGHPQCLDYGPPFQPPFHLEFCSAYENFGCCDQEKDNSIAAKYWDIMDYIDARGHKLCGTYIKDILCQECSPYAAHLYDAENPRTPLRSLPGLCFDYCSEFHFNCRSAISLLTSDQHIQECCETNRTHFCNLLRLHDDDYCFPNVLKNTALSRSLGSVVEDSGGCIQLCLREVANGLRNPVLVVHPSDRTHRLFVAEQVGVVWVYLPDGSRLEEPFLDIRSIVLATPWPGDERGFLGMAFHPKYKYNRKFYIYYSYMDKNRVEKIRISEMKVLASDANKADLRSERILLELEEPAANHNGGQVLFGVDGYMYLFTGDGGKAGDPFGKFGNAQNKSTLLGKVLRIDVDGKNPDGKPYRIPPDNPFVSDPKVRPEVYAYGIRNMWRCAVDRGDPVTKKGRGRIFCGDVGQNRFEEIDLIVKGGNYGWRAKEGFECYDTKLCHNSSLGDILPIFAYGRNVGKSVTGGYVYRGCESPNLNGLYIFGDFMNGRLMALQEDEKTNKWKKQDICIGSTTACAFPGMINSYSKFIISFAEDEAGELYFMSTSYPSAYAPHGSLYKLIDPARRAPPGKCKYKPVPVKTKSKRIPFVPRAKTVLELLNEHSTTKLPKKSSTLTAALPTVSSKKAKKTPFTKIKASTPSGKERQGVKAEAKPHQPRQGEKAAPSSRTTPAPPLPKRKSSHLPRHKKVLPKKAALAKGELKKRRKKKLLKLSDALQ</sequence>
<dbReference type="SUPFAM" id="SSF50952">
    <property type="entry name" value="Soluble quinoprotein glucose dehydrogenase"/>
    <property type="match status" value="1"/>
</dbReference>
<accession>A0ABQ9DWX2</accession>
<organism evidence="10 11">
    <name type="scientific">Willisornis vidua</name>
    <name type="common">Xingu scale-backed antbird</name>
    <dbReference type="NCBI Taxonomy" id="1566151"/>
    <lineage>
        <taxon>Eukaryota</taxon>
        <taxon>Metazoa</taxon>
        <taxon>Chordata</taxon>
        <taxon>Craniata</taxon>
        <taxon>Vertebrata</taxon>
        <taxon>Euteleostomi</taxon>
        <taxon>Archelosauria</taxon>
        <taxon>Archosauria</taxon>
        <taxon>Dinosauria</taxon>
        <taxon>Saurischia</taxon>
        <taxon>Theropoda</taxon>
        <taxon>Coelurosauria</taxon>
        <taxon>Aves</taxon>
        <taxon>Neognathae</taxon>
        <taxon>Neoaves</taxon>
        <taxon>Telluraves</taxon>
        <taxon>Australaves</taxon>
        <taxon>Passeriformes</taxon>
        <taxon>Thamnophilidae</taxon>
        <taxon>Willisornis</taxon>
    </lineage>
</organism>
<gene>
    <name evidence="10" type="primary">HHIPL2</name>
    <name evidence="10" type="ORF">WISP_10460</name>
</gene>
<dbReference type="InterPro" id="IPR039495">
    <property type="entry name" value="TAF1A"/>
</dbReference>
<keyword evidence="3" id="KW-0964">Secreted</keyword>
<dbReference type="Proteomes" id="UP001145742">
    <property type="component" value="Unassembled WGS sequence"/>
</dbReference>
<feature type="compositionally biased region" description="Basic residues" evidence="7">
    <location>
        <begin position="963"/>
        <end position="978"/>
    </location>
</feature>
<feature type="region of interest" description="Disordered" evidence="7">
    <location>
        <begin position="906"/>
        <end position="1004"/>
    </location>
</feature>
<evidence type="ECO:0000256" key="1">
    <source>
        <dbReference type="ARBA" id="ARBA00004613"/>
    </source>
</evidence>
<dbReference type="InterPro" id="IPR011041">
    <property type="entry name" value="Quinoprot_gluc/sorb_DH_b-prop"/>
</dbReference>
<evidence type="ECO:0000313" key="11">
    <source>
        <dbReference type="Proteomes" id="UP001145742"/>
    </source>
</evidence>
<evidence type="ECO:0000256" key="7">
    <source>
        <dbReference type="SAM" id="MobiDB-lite"/>
    </source>
</evidence>
<comment type="caution">
    <text evidence="10">The sequence shown here is derived from an EMBL/GenBank/DDBJ whole genome shotgun (WGS) entry which is preliminary data.</text>
</comment>
<keyword evidence="6" id="KW-0325">Glycoprotein</keyword>
<feature type="domain" description="Folate receptor-like" evidence="8">
    <location>
        <begin position="308"/>
        <end position="457"/>
    </location>
</feature>
<dbReference type="InterPro" id="IPR018143">
    <property type="entry name" value="Folate_rcpt-like"/>
</dbReference>
<comment type="subcellular location">
    <subcellularLocation>
        <location evidence="1">Secreted</location>
    </subcellularLocation>
</comment>
<protein>
    <submittedName>
        <fullName evidence="10">HHIP-like protein 2</fullName>
    </submittedName>
</protein>
<dbReference type="EMBL" id="WHWB01032103">
    <property type="protein sequence ID" value="KAJ7426969.1"/>
    <property type="molecule type" value="Genomic_DNA"/>
</dbReference>
<proteinExistence type="inferred from homology"/>
<evidence type="ECO:0000259" key="8">
    <source>
        <dbReference type="Pfam" id="PF03024"/>
    </source>
</evidence>
<dbReference type="Pfam" id="PF03024">
    <property type="entry name" value="Folate_rec"/>
    <property type="match status" value="1"/>
</dbReference>
<feature type="compositionally biased region" description="Basic residues" evidence="7">
    <location>
        <begin position="988"/>
        <end position="997"/>
    </location>
</feature>
<evidence type="ECO:0000256" key="4">
    <source>
        <dbReference type="ARBA" id="ARBA00022729"/>
    </source>
</evidence>
<feature type="compositionally biased region" description="Pro residues" evidence="7">
    <location>
        <begin position="33"/>
        <end position="43"/>
    </location>
</feature>
<keyword evidence="11" id="KW-1185">Reference proteome</keyword>
<evidence type="ECO:0000313" key="10">
    <source>
        <dbReference type="EMBL" id="KAJ7426969.1"/>
    </source>
</evidence>
<reference evidence="10" key="1">
    <citation type="submission" date="2019-10" db="EMBL/GenBank/DDBJ databases">
        <authorList>
            <person name="Soares A.E.R."/>
            <person name="Aleixo A."/>
            <person name="Schneider P."/>
            <person name="Miyaki C.Y."/>
            <person name="Schneider M.P."/>
            <person name="Mello C."/>
            <person name="Vasconcelos A.T.R."/>
        </authorList>
    </citation>
    <scope>NUCLEOTIDE SEQUENCE</scope>
    <source>
        <tissue evidence="10">Muscle</tissue>
    </source>
</reference>
<feature type="compositionally biased region" description="Low complexity" evidence="7">
    <location>
        <begin position="21"/>
        <end position="32"/>
    </location>
</feature>
<keyword evidence="4" id="KW-0732">Signal</keyword>
<evidence type="ECO:0000256" key="5">
    <source>
        <dbReference type="ARBA" id="ARBA00023157"/>
    </source>
</evidence>
<feature type="region of interest" description="Disordered" evidence="7">
    <location>
        <begin position="1"/>
        <end position="50"/>
    </location>
</feature>
<dbReference type="InterPro" id="IPR012938">
    <property type="entry name" value="Glc/Sorbosone_DH"/>
</dbReference>
<dbReference type="PANTHER" id="PTHR19328:SF54">
    <property type="entry name" value="HHIP-LIKE PROTEIN 2"/>
    <property type="match status" value="1"/>
</dbReference>
<dbReference type="InterPro" id="IPR011042">
    <property type="entry name" value="6-blade_b-propeller_TolB-like"/>
</dbReference>
<name>A0ABQ9DWX2_9PASS</name>
<feature type="domain" description="Glucose/Sorbosone dehydrogenase" evidence="9">
    <location>
        <begin position="481"/>
        <end position="794"/>
    </location>
</feature>
<dbReference type="Pfam" id="PF14929">
    <property type="entry name" value="TAF1_subA"/>
    <property type="match status" value="1"/>
</dbReference>